<dbReference type="InterPro" id="IPR032710">
    <property type="entry name" value="NTF2-like_dom_sf"/>
</dbReference>
<accession>A0A7D7LVF3</accession>
<evidence type="ECO:0000313" key="3">
    <source>
        <dbReference type="EMBL" id="QMT00859.1"/>
    </source>
</evidence>
<name>A0A7D7LVF3_9ACTN</name>
<proteinExistence type="predicted"/>
<evidence type="ECO:0000256" key="1">
    <source>
        <dbReference type="SAM" id="MobiDB-lite"/>
    </source>
</evidence>
<dbReference type="Proteomes" id="UP000515663">
    <property type="component" value="Chromosome"/>
</dbReference>
<feature type="region of interest" description="Disordered" evidence="1">
    <location>
        <begin position="1"/>
        <end position="21"/>
    </location>
</feature>
<dbReference type="EMBL" id="CP059491">
    <property type="protein sequence ID" value="QMT00859.1"/>
    <property type="molecule type" value="Genomic_DNA"/>
</dbReference>
<protein>
    <submittedName>
        <fullName evidence="3">Nuclear transport factor 2 family protein</fullName>
    </submittedName>
</protein>
<dbReference type="RefSeq" id="WP_188328836.1">
    <property type="nucleotide sequence ID" value="NZ_CP059491.1"/>
</dbReference>
<feature type="domain" description="SnoaL-like" evidence="2">
    <location>
        <begin position="43"/>
        <end position="144"/>
    </location>
</feature>
<evidence type="ECO:0000259" key="2">
    <source>
        <dbReference type="Pfam" id="PF12680"/>
    </source>
</evidence>
<dbReference type="Pfam" id="PF12680">
    <property type="entry name" value="SnoaL_2"/>
    <property type="match status" value="1"/>
</dbReference>
<organism evidence="3 4">
    <name type="scientific">Gordonia jinghuaiqii</name>
    <dbReference type="NCBI Taxonomy" id="2758710"/>
    <lineage>
        <taxon>Bacteria</taxon>
        <taxon>Bacillati</taxon>
        <taxon>Actinomycetota</taxon>
        <taxon>Actinomycetes</taxon>
        <taxon>Mycobacteriales</taxon>
        <taxon>Gordoniaceae</taxon>
        <taxon>Gordonia</taxon>
    </lineage>
</organism>
<reference evidence="4" key="1">
    <citation type="submission" date="2020-07" db="EMBL/GenBank/DDBJ databases">
        <title>novel species isolated from the respiratory tract of Marmot.</title>
        <authorList>
            <person name="Zhang G."/>
        </authorList>
    </citation>
    <scope>NUCLEOTIDE SEQUENCE [LARGE SCALE GENOMIC DNA]</scope>
    <source>
        <strain evidence="4">686</strain>
    </source>
</reference>
<evidence type="ECO:0000313" key="4">
    <source>
        <dbReference type="Proteomes" id="UP000515663"/>
    </source>
</evidence>
<dbReference type="AlphaFoldDB" id="A0A7D7LVF3"/>
<gene>
    <name evidence="3" type="ORF">H1R19_18560</name>
</gene>
<dbReference type="SUPFAM" id="SSF54427">
    <property type="entry name" value="NTF2-like"/>
    <property type="match status" value="1"/>
</dbReference>
<dbReference type="Gene3D" id="3.10.450.50">
    <property type="match status" value="1"/>
</dbReference>
<dbReference type="KEGG" id="gji:H1R19_18560"/>
<sequence>METTENTTVSDHTGTDETGTDEIAFTATELDEAFATFGRTVAEVAVSGDWDRYADLFTPDADYIEHALGTMRGREEIRTWIWKTMTAFPGSHMTGFPPLWHVADAPTGRVICEVDNPMRDPGDGTHITATNITILTYAGNGLWSRAEDVYNPLEFGRAAMRWCEKARELGTIDEPATRWAETTGAMFASRRTPR</sequence>
<keyword evidence="4" id="KW-1185">Reference proteome</keyword>
<dbReference type="InterPro" id="IPR037401">
    <property type="entry name" value="SnoaL-like"/>
</dbReference>
<feature type="compositionally biased region" description="Polar residues" evidence="1">
    <location>
        <begin position="1"/>
        <end position="12"/>
    </location>
</feature>